<organism evidence="1">
    <name type="scientific">uncultured Caudovirales phage</name>
    <dbReference type="NCBI Taxonomy" id="2100421"/>
    <lineage>
        <taxon>Viruses</taxon>
        <taxon>Duplodnaviria</taxon>
        <taxon>Heunggongvirae</taxon>
        <taxon>Uroviricota</taxon>
        <taxon>Caudoviricetes</taxon>
        <taxon>Peduoviridae</taxon>
        <taxon>Maltschvirus</taxon>
        <taxon>Maltschvirus maltsch</taxon>
    </lineage>
</organism>
<gene>
    <name evidence="1" type="ORF">UFOVP434_66</name>
</gene>
<proteinExistence type="predicted"/>
<evidence type="ECO:0000313" key="1">
    <source>
        <dbReference type="EMBL" id="CAB4143038.1"/>
    </source>
</evidence>
<sequence length="147" mass="15119">MASFSINLINNGSGTYTPTVLRNPSAASSGGTALTIPWVMNNLNGASTTTPLLGTAIWSGFNAIFNALSSVEVSRFQDLFINIIDDGAQNYSVNARYGGTLASGGTALTIPWVVNTMSGASTTSDVESALLRVCTDAITNSTSTTGV</sequence>
<dbReference type="EMBL" id="LR796415">
    <property type="protein sequence ID" value="CAB4143038.1"/>
    <property type="molecule type" value="Genomic_DNA"/>
</dbReference>
<protein>
    <submittedName>
        <fullName evidence="1">Uncharacterized protein</fullName>
    </submittedName>
</protein>
<reference evidence="1" key="1">
    <citation type="submission" date="2020-04" db="EMBL/GenBank/DDBJ databases">
        <authorList>
            <person name="Chiriac C."/>
            <person name="Salcher M."/>
            <person name="Ghai R."/>
            <person name="Kavagutti S V."/>
        </authorList>
    </citation>
    <scope>NUCLEOTIDE SEQUENCE</scope>
</reference>
<accession>A0A6J5M8N3</accession>
<name>A0A6J5M8N3_9CAUD</name>